<reference evidence="2" key="1">
    <citation type="submission" date="2024-06" db="EMBL/GenBank/DDBJ databases">
        <title>Multi-omics analyses provide insights into the biosynthesis of the anticancer antibiotic pleurotin in Hohenbuehelia grisea.</title>
        <authorList>
            <person name="Weaver J.A."/>
            <person name="Alberti F."/>
        </authorList>
    </citation>
    <scope>NUCLEOTIDE SEQUENCE [LARGE SCALE GENOMIC DNA]</scope>
    <source>
        <strain evidence="2">T-177</strain>
    </source>
</reference>
<protein>
    <submittedName>
        <fullName evidence="1">Uncharacterized protein</fullName>
    </submittedName>
</protein>
<accession>A0ABR3J9P9</accession>
<keyword evidence="2" id="KW-1185">Reference proteome</keyword>
<organism evidence="1 2">
    <name type="scientific">Hohenbuehelia grisea</name>
    <dbReference type="NCBI Taxonomy" id="104357"/>
    <lineage>
        <taxon>Eukaryota</taxon>
        <taxon>Fungi</taxon>
        <taxon>Dikarya</taxon>
        <taxon>Basidiomycota</taxon>
        <taxon>Agaricomycotina</taxon>
        <taxon>Agaricomycetes</taxon>
        <taxon>Agaricomycetidae</taxon>
        <taxon>Agaricales</taxon>
        <taxon>Pleurotineae</taxon>
        <taxon>Pleurotaceae</taxon>
        <taxon>Hohenbuehelia</taxon>
    </lineage>
</organism>
<proteinExistence type="predicted"/>
<gene>
    <name evidence="1" type="ORF">HGRIS_006505</name>
</gene>
<evidence type="ECO:0000313" key="1">
    <source>
        <dbReference type="EMBL" id="KAL0952215.1"/>
    </source>
</evidence>
<sequence>MLEALPALSQLLCYSRPPSTSRQQNMARGRPSLRRFPRQAIVKGQSDFLPLRSNLRLIQLRAMSLHLSLPINLPFSNATPTPTHSASSETLFQISSPTLTFPGSCIFLHQLIPYAMQTSDDAELAAHVSGVEKRR</sequence>
<dbReference type="Proteomes" id="UP001556367">
    <property type="component" value="Unassembled WGS sequence"/>
</dbReference>
<name>A0ABR3J9P9_9AGAR</name>
<dbReference type="EMBL" id="JASNQZ010000010">
    <property type="protein sequence ID" value="KAL0952215.1"/>
    <property type="molecule type" value="Genomic_DNA"/>
</dbReference>
<evidence type="ECO:0000313" key="2">
    <source>
        <dbReference type="Proteomes" id="UP001556367"/>
    </source>
</evidence>
<comment type="caution">
    <text evidence="1">The sequence shown here is derived from an EMBL/GenBank/DDBJ whole genome shotgun (WGS) entry which is preliminary data.</text>
</comment>